<dbReference type="PANTHER" id="PTHR36302">
    <property type="entry name" value="BLR7088 PROTEIN"/>
    <property type="match status" value="1"/>
</dbReference>
<dbReference type="Pfam" id="PF04314">
    <property type="entry name" value="PCuAC"/>
    <property type="match status" value="1"/>
</dbReference>
<keyword evidence="1" id="KW-0812">Transmembrane</keyword>
<dbReference type="Gene3D" id="2.60.40.1890">
    <property type="entry name" value="PCu(A)C copper chaperone"/>
    <property type="match status" value="1"/>
</dbReference>
<evidence type="ECO:0000313" key="2">
    <source>
        <dbReference type="EMBL" id="WRP17027.1"/>
    </source>
</evidence>
<keyword evidence="1" id="KW-1133">Transmembrane helix</keyword>
<organism evidence="2 3">
    <name type="scientific">Carboxydichorda subterranea</name>
    <dbReference type="NCBI Taxonomy" id="3109565"/>
    <lineage>
        <taxon>Bacteria</taxon>
        <taxon>Bacillati</taxon>
        <taxon>Bacillota</taxon>
        <taxon>Limnochordia</taxon>
        <taxon>Limnochordales</taxon>
        <taxon>Geochordaceae</taxon>
        <taxon>Carboxydichorda</taxon>
    </lineage>
</organism>
<accession>A0ABZ1BW74</accession>
<keyword evidence="1" id="KW-0472">Membrane</keyword>
<evidence type="ECO:0000313" key="3">
    <source>
        <dbReference type="Proteomes" id="UP001332192"/>
    </source>
</evidence>
<dbReference type="PANTHER" id="PTHR36302:SF1">
    <property type="entry name" value="COPPER CHAPERONE PCU(A)C"/>
    <property type="match status" value="1"/>
</dbReference>
<protein>
    <submittedName>
        <fullName evidence="2">Copper chaperone PCu(A)C</fullName>
    </submittedName>
</protein>
<dbReference type="InterPro" id="IPR058248">
    <property type="entry name" value="Lxx211020-like"/>
</dbReference>
<feature type="transmembrane region" description="Helical" evidence="1">
    <location>
        <begin position="20"/>
        <end position="39"/>
    </location>
</feature>
<evidence type="ECO:0000256" key="1">
    <source>
        <dbReference type="SAM" id="Phobius"/>
    </source>
</evidence>
<gene>
    <name evidence="2" type="ORF">U7230_13200</name>
</gene>
<dbReference type="SUPFAM" id="SSF110087">
    <property type="entry name" value="DR1885-like metal-binding protein"/>
    <property type="match status" value="1"/>
</dbReference>
<reference evidence="2 3" key="1">
    <citation type="journal article" date="2024" name="Front. Microbiol.">
        <title>Novel thermophilic genera Geochorda gen. nov. and Carboxydochorda gen. nov. from the deep terrestrial subsurface reveal the ecophysiological diversity in the class Limnochordia.</title>
        <authorList>
            <person name="Karnachuk O.V."/>
            <person name="Lukina A.P."/>
            <person name="Avakyan M.R."/>
            <person name="Kadnikov V.V."/>
            <person name="Begmatov S."/>
            <person name="Beletsky A.V."/>
            <person name="Vlasova K.G."/>
            <person name="Novikov A.A."/>
            <person name="Shcherbakova V.A."/>
            <person name="Mardanov A.V."/>
            <person name="Ravin N.V."/>
        </authorList>
    </citation>
    <scope>NUCLEOTIDE SEQUENCE [LARGE SCALE GENOMIC DNA]</scope>
    <source>
        <strain evidence="2 3">L945</strain>
    </source>
</reference>
<dbReference type="RefSeq" id="WP_324716299.1">
    <property type="nucleotide sequence ID" value="NZ_CP141615.1"/>
</dbReference>
<dbReference type="Proteomes" id="UP001332192">
    <property type="component" value="Chromosome"/>
</dbReference>
<dbReference type="EMBL" id="CP141615">
    <property type="protein sequence ID" value="WRP17027.1"/>
    <property type="molecule type" value="Genomic_DNA"/>
</dbReference>
<dbReference type="InterPro" id="IPR007410">
    <property type="entry name" value="LpqE-like"/>
</dbReference>
<name>A0ABZ1BW74_9FIRM</name>
<sequence>MAERLQSRLLGRRGELRRPAGAPLVAGAALVAAAFVWAFSTGLAGAAAPAKAAGAAQAPPQGIRVEDVWARPAKAMGGHGDASMGMTGAIFLTLVNDSASTRYLVAVKSDVAGAVELHETRIVDNVMKMQPVARIEVPAKGRAQLKPGGYHIMLLGLRRTLAEGDRFRATLVFDDGSELAVDVPVEMR</sequence>
<keyword evidence="3" id="KW-1185">Reference proteome</keyword>
<dbReference type="InterPro" id="IPR036182">
    <property type="entry name" value="PCuAC_sf"/>
</dbReference>
<proteinExistence type="predicted"/>